<dbReference type="AlphaFoldDB" id="A0AAW0A0B4"/>
<dbReference type="EMBL" id="JAWWNJ010000095">
    <property type="protein sequence ID" value="KAK6996924.1"/>
    <property type="molecule type" value="Genomic_DNA"/>
</dbReference>
<evidence type="ECO:0000313" key="2">
    <source>
        <dbReference type="EMBL" id="KAK6996924.1"/>
    </source>
</evidence>
<evidence type="ECO:0008006" key="4">
    <source>
        <dbReference type="Google" id="ProtNLM"/>
    </source>
</evidence>
<feature type="non-terminal residue" evidence="2">
    <location>
        <position position="117"/>
    </location>
</feature>
<reference evidence="2 3" key="1">
    <citation type="journal article" date="2024" name="J Genomics">
        <title>Draft genome sequencing and assembly of Favolaschia claudopus CIRM-BRFM 2984 isolated from oak limbs.</title>
        <authorList>
            <person name="Navarro D."/>
            <person name="Drula E."/>
            <person name="Chaduli D."/>
            <person name="Cazenave R."/>
            <person name="Ahrendt S."/>
            <person name="Wang J."/>
            <person name="Lipzen A."/>
            <person name="Daum C."/>
            <person name="Barry K."/>
            <person name="Grigoriev I.V."/>
            <person name="Favel A."/>
            <person name="Rosso M.N."/>
            <person name="Martin F."/>
        </authorList>
    </citation>
    <scope>NUCLEOTIDE SEQUENCE [LARGE SCALE GENOMIC DNA]</scope>
    <source>
        <strain evidence="2 3">CIRM-BRFM 2984</strain>
    </source>
</reference>
<organism evidence="2 3">
    <name type="scientific">Favolaschia claudopus</name>
    <dbReference type="NCBI Taxonomy" id="2862362"/>
    <lineage>
        <taxon>Eukaryota</taxon>
        <taxon>Fungi</taxon>
        <taxon>Dikarya</taxon>
        <taxon>Basidiomycota</taxon>
        <taxon>Agaricomycotina</taxon>
        <taxon>Agaricomycetes</taxon>
        <taxon>Agaricomycetidae</taxon>
        <taxon>Agaricales</taxon>
        <taxon>Marasmiineae</taxon>
        <taxon>Mycenaceae</taxon>
        <taxon>Favolaschia</taxon>
    </lineage>
</organism>
<accession>A0AAW0A0B4</accession>
<sequence>MSSPFASRLGTNYCPTRDEIRDIQRLIAEPTRQIDSLNEAIAHLQKALEKLEQNRTDLETYVEKHKALISPIRRIPLEILSEIFILVCCPLGHRSTSESDPSLLLGSVCSSWRSLSL</sequence>
<protein>
    <recommendedName>
        <fullName evidence="4">F-box domain-containing protein</fullName>
    </recommendedName>
</protein>
<gene>
    <name evidence="2" type="ORF">R3P38DRAFT_2447328</name>
</gene>
<evidence type="ECO:0000313" key="3">
    <source>
        <dbReference type="Proteomes" id="UP001362999"/>
    </source>
</evidence>
<comment type="caution">
    <text evidence="2">The sequence shown here is derived from an EMBL/GenBank/DDBJ whole genome shotgun (WGS) entry which is preliminary data.</text>
</comment>
<evidence type="ECO:0000256" key="1">
    <source>
        <dbReference type="SAM" id="Coils"/>
    </source>
</evidence>
<proteinExistence type="predicted"/>
<dbReference type="Proteomes" id="UP001362999">
    <property type="component" value="Unassembled WGS sequence"/>
</dbReference>
<feature type="coiled-coil region" evidence="1">
    <location>
        <begin position="34"/>
        <end position="68"/>
    </location>
</feature>
<name>A0AAW0A0B4_9AGAR</name>
<keyword evidence="3" id="KW-1185">Reference proteome</keyword>
<keyword evidence="1" id="KW-0175">Coiled coil</keyword>